<keyword evidence="1" id="KW-0472">Membrane</keyword>
<reference evidence="2" key="1">
    <citation type="journal article" date="2014" name="Int. J. Syst. Evol. Microbiol.">
        <title>Complete genome sequence of Corynebacterium casei LMG S-19264T (=DSM 44701T), isolated from a smear-ripened cheese.</title>
        <authorList>
            <consortium name="US DOE Joint Genome Institute (JGI-PGF)"/>
            <person name="Walter F."/>
            <person name="Albersmeier A."/>
            <person name="Kalinowski J."/>
            <person name="Ruckert C."/>
        </authorList>
    </citation>
    <scope>NUCLEOTIDE SEQUENCE</scope>
    <source>
        <strain evidence="2">CGMCC 1.12360</strain>
    </source>
</reference>
<keyword evidence="1" id="KW-0812">Transmembrane</keyword>
<reference evidence="2" key="2">
    <citation type="submission" date="2020-09" db="EMBL/GenBank/DDBJ databases">
        <authorList>
            <person name="Sun Q."/>
            <person name="Zhou Y."/>
        </authorList>
    </citation>
    <scope>NUCLEOTIDE SEQUENCE</scope>
    <source>
        <strain evidence="2">CGMCC 1.12360</strain>
    </source>
</reference>
<evidence type="ECO:0008006" key="4">
    <source>
        <dbReference type="Google" id="ProtNLM"/>
    </source>
</evidence>
<evidence type="ECO:0000256" key="1">
    <source>
        <dbReference type="SAM" id="Phobius"/>
    </source>
</evidence>
<dbReference type="EMBL" id="BMEV01000018">
    <property type="protein sequence ID" value="GGH74145.1"/>
    <property type="molecule type" value="Genomic_DNA"/>
</dbReference>
<gene>
    <name evidence="2" type="ORF">GCM10010978_12710</name>
</gene>
<dbReference type="InterPro" id="IPR022121">
    <property type="entry name" value="Peptidase_M73_camelysin"/>
</dbReference>
<proteinExistence type="predicted"/>
<dbReference type="NCBIfam" id="TIGR04088">
    <property type="entry name" value="cognate_SipW"/>
    <property type="match status" value="1"/>
</dbReference>
<protein>
    <recommendedName>
        <fullName evidence="4">Cell division protein FtsN</fullName>
    </recommendedName>
</protein>
<evidence type="ECO:0000313" key="3">
    <source>
        <dbReference type="Proteomes" id="UP000602050"/>
    </source>
</evidence>
<dbReference type="Proteomes" id="UP000602050">
    <property type="component" value="Unassembled WGS sequence"/>
</dbReference>
<name>A0A8J3EK24_9BACI</name>
<keyword evidence="3" id="KW-1185">Reference proteome</keyword>
<dbReference type="Pfam" id="PF12389">
    <property type="entry name" value="Peptidase_M73"/>
    <property type="match status" value="1"/>
</dbReference>
<keyword evidence="1" id="KW-1133">Transmembrane helix</keyword>
<feature type="transmembrane region" description="Helical" evidence="1">
    <location>
        <begin position="7"/>
        <end position="29"/>
    </location>
</feature>
<dbReference type="InterPro" id="IPR023833">
    <property type="entry name" value="Signal_pept_SipW-depend-type"/>
</dbReference>
<evidence type="ECO:0000313" key="2">
    <source>
        <dbReference type="EMBL" id="GGH74145.1"/>
    </source>
</evidence>
<comment type="caution">
    <text evidence="2">The sequence shown here is derived from an EMBL/GenBank/DDBJ whole genome shotgun (WGS) entry which is preliminary data.</text>
</comment>
<sequence length="192" mass="21523">MSVKKHIAMAMTTGLIGMALISGGTVAYFSDELESKAEIQSGTLELGFVDIDENILFKIEDIQPGEEFESRFTLRNNGSLNIGEIVLFSKHTILDKNGNEKDNGFGSQILLKELIVDGKEIIKGKDSAMTLNELRKLKNGLLIKEEDIPFPNGDTMDVKVKFQFKKTAKDQNDFQGNKLELDWTFRAMQTNK</sequence>
<organism evidence="2 3">
    <name type="scientific">Compostibacillus humi</name>
    <dbReference type="NCBI Taxonomy" id="1245525"/>
    <lineage>
        <taxon>Bacteria</taxon>
        <taxon>Bacillati</taxon>
        <taxon>Bacillota</taxon>
        <taxon>Bacilli</taxon>
        <taxon>Bacillales</taxon>
        <taxon>Bacillaceae</taxon>
        <taxon>Compostibacillus</taxon>
    </lineage>
</organism>
<accession>A0A8J3EK24</accession>
<dbReference type="AlphaFoldDB" id="A0A8J3EK24"/>